<dbReference type="Gene3D" id="1.10.510.10">
    <property type="entry name" value="Transferase(Phosphotransferase) domain 1"/>
    <property type="match status" value="1"/>
</dbReference>
<dbReference type="AlphaFoldDB" id="A0A9N9FFA0"/>
<feature type="domain" description="Protein kinase" evidence="1">
    <location>
        <begin position="1"/>
        <end position="145"/>
    </location>
</feature>
<name>A0A9N9FFA0_9GLOM</name>
<gene>
    <name evidence="2" type="ORF">AGERDE_LOCUS5742</name>
</gene>
<evidence type="ECO:0000313" key="2">
    <source>
        <dbReference type="EMBL" id="CAG8531697.1"/>
    </source>
</evidence>
<sequence length="145" mass="16204">MQHSHGHRLKIVYYISEGLSNIHDSGIISKDFHTGNILQLSTHHSYIGDFGLSEPADAPCPYHKKILGVIPYMAPEIICGKHILRLQTSTEHKGLLDAEMLLKYCGEVDFGDSELSTVKNDFMLVEGERARALHFGLAFLAEKVK</sequence>
<protein>
    <submittedName>
        <fullName evidence="2">346_t:CDS:1</fullName>
    </submittedName>
</protein>
<evidence type="ECO:0000313" key="3">
    <source>
        <dbReference type="Proteomes" id="UP000789831"/>
    </source>
</evidence>
<reference evidence="2" key="1">
    <citation type="submission" date="2021-06" db="EMBL/GenBank/DDBJ databases">
        <authorList>
            <person name="Kallberg Y."/>
            <person name="Tangrot J."/>
            <person name="Rosling A."/>
        </authorList>
    </citation>
    <scope>NUCLEOTIDE SEQUENCE</scope>
    <source>
        <strain evidence="2">MT106</strain>
    </source>
</reference>
<dbReference type="InterPro" id="IPR011009">
    <property type="entry name" value="Kinase-like_dom_sf"/>
</dbReference>
<dbReference type="GO" id="GO:0005524">
    <property type="term" value="F:ATP binding"/>
    <property type="evidence" value="ECO:0007669"/>
    <property type="project" value="InterPro"/>
</dbReference>
<proteinExistence type="predicted"/>
<dbReference type="Pfam" id="PF00069">
    <property type="entry name" value="Pkinase"/>
    <property type="match status" value="1"/>
</dbReference>
<dbReference type="OrthoDB" id="2434253at2759"/>
<dbReference type="GO" id="GO:0004672">
    <property type="term" value="F:protein kinase activity"/>
    <property type="evidence" value="ECO:0007669"/>
    <property type="project" value="InterPro"/>
</dbReference>
<evidence type="ECO:0000259" key="1">
    <source>
        <dbReference type="PROSITE" id="PS50011"/>
    </source>
</evidence>
<dbReference type="PROSITE" id="PS50011">
    <property type="entry name" value="PROTEIN_KINASE_DOM"/>
    <property type="match status" value="1"/>
</dbReference>
<organism evidence="2 3">
    <name type="scientific">Ambispora gerdemannii</name>
    <dbReference type="NCBI Taxonomy" id="144530"/>
    <lineage>
        <taxon>Eukaryota</taxon>
        <taxon>Fungi</taxon>
        <taxon>Fungi incertae sedis</taxon>
        <taxon>Mucoromycota</taxon>
        <taxon>Glomeromycotina</taxon>
        <taxon>Glomeromycetes</taxon>
        <taxon>Archaeosporales</taxon>
        <taxon>Ambisporaceae</taxon>
        <taxon>Ambispora</taxon>
    </lineage>
</organism>
<keyword evidence="3" id="KW-1185">Reference proteome</keyword>
<dbReference type="InterPro" id="IPR000719">
    <property type="entry name" value="Prot_kinase_dom"/>
</dbReference>
<accession>A0A9N9FFA0</accession>
<dbReference type="EMBL" id="CAJVPL010000815">
    <property type="protein sequence ID" value="CAG8531697.1"/>
    <property type="molecule type" value="Genomic_DNA"/>
</dbReference>
<dbReference type="SUPFAM" id="SSF56112">
    <property type="entry name" value="Protein kinase-like (PK-like)"/>
    <property type="match status" value="1"/>
</dbReference>
<comment type="caution">
    <text evidence="2">The sequence shown here is derived from an EMBL/GenBank/DDBJ whole genome shotgun (WGS) entry which is preliminary data.</text>
</comment>
<dbReference type="Proteomes" id="UP000789831">
    <property type="component" value="Unassembled WGS sequence"/>
</dbReference>